<keyword evidence="2" id="KW-1185">Reference proteome</keyword>
<reference evidence="1 2" key="1">
    <citation type="submission" date="2020-07" db="EMBL/GenBank/DDBJ databases">
        <title>Bradyrhizobium diversity isolated from nodules of indigenous legumes of Western Australia.</title>
        <authorList>
            <person name="Klepa M.S."/>
        </authorList>
    </citation>
    <scope>NUCLEOTIDE SEQUENCE [LARGE SCALE GENOMIC DNA]</scope>
    <source>
        <strain evidence="1 2">CNPSo 4010</strain>
    </source>
</reference>
<dbReference type="EMBL" id="JACCHP010000001">
    <property type="protein sequence ID" value="MBH5396669.1"/>
    <property type="molecule type" value="Genomic_DNA"/>
</dbReference>
<accession>A0ABS0PHJ2</accession>
<dbReference type="Proteomes" id="UP000807370">
    <property type="component" value="Unassembled WGS sequence"/>
</dbReference>
<proteinExistence type="predicted"/>
<gene>
    <name evidence="1" type="ORF">HZZ13_02510</name>
</gene>
<evidence type="ECO:0000313" key="2">
    <source>
        <dbReference type="Proteomes" id="UP000807370"/>
    </source>
</evidence>
<name>A0ABS0PHJ2_9BRAD</name>
<organism evidence="1 2">
    <name type="scientific">Bradyrhizobium agreste</name>
    <dbReference type="NCBI Taxonomy" id="2751811"/>
    <lineage>
        <taxon>Bacteria</taxon>
        <taxon>Pseudomonadati</taxon>
        <taxon>Pseudomonadota</taxon>
        <taxon>Alphaproteobacteria</taxon>
        <taxon>Hyphomicrobiales</taxon>
        <taxon>Nitrobacteraceae</taxon>
        <taxon>Bradyrhizobium</taxon>
    </lineage>
</organism>
<protein>
    <recommendedName>
        <fullName evidence="3">Transposase</fullName>
    </recommendedName>
</protein>
<evidence type="ECO:0008006" key="3">
    <source>
        <dbReference type="Google" id="ProtNLM"/>
    </source>
</evidence>
<dbReference type="RefSeq" id="WP_197958055.1">
    <property type="nucleotide sequence ID" value="NZ_JACCHP010000001.1"/>
</dbReference>
<sequence length="60" mass="7049">MGFTKFTKKTSLSEEDRKALQDLLNFEKQKLTDELKDVEDSLKALRGYKKKKAKKKSKKK</sequence>
<comment type="caution">
    <text evidence="1">The sequence shown here is derived from an EMBL/GenBank/DDBJ whole genome shotgun (WGS) entry which is preliminary data.</text>
</comment>
<evidence type="ECO:0000313" key="1">
    <source>
        <dbReference type="EMBL" id="MBH5396669.1"/>
    </source>
</evidence>